<name>A0A4R5WPP1_9MYCO</name>
<dbReference type="InterPro" id="IPR029063">
    <property type="entry name" value="SAM-dependent_MTases_sf"/>
</dbReference>
<keyword evidence="1" id="KW-0489">Methyltransferase</keyword>
<evidence type="ECO:0000313" key="1">
    <source>
        <dbReference type="EMBL" id="MDP7735361.1"/>
    </source>
</evidence>
<gene>
    <name evidence="1" type="ORF">QXL92_11470</name>
</gene>
<dbReference type="Proteomes" id="UP001229081">
    <property type="component" value="Unassembled WGS sequence"/>
</dbReference>
<dbReference type="AlphaFoldDB" id="A0A4R5WPP1"/>
<dbReference type="GO" id="GO:0032259">
    <property type="term" value="P:methylation"/>
    <property type="evidence" value="ECO:0007669"/>
    <property type="project" value="UniProtKB-KW"/>
</dbReference>
<dbReference type="GO" id="GO:0008168">
    <property type="term" value="F:methyltransferase activity"/>
    <property type="evidence" value="ECO:0007669"/>
    <property type="project" value="UniProtKB-KW"/>
</dbReference>
<dbReference type="Pfam" id="PF13489">
    <property type="entry name" value="Methyltransf_23"/>
    <property type="match status" value="1"/>
</dbReference>
<dbReference type="EMBL" id="JAUFSA010000001">
    <property type="protein sequence ID" value="MDP7735361.1"/>
    <property type="molecule type" value="Genomic_DNA"/>
</dbReference>
<organism evidence="1 2">
    <name type="scientific">Mycobacterium paragordonae</name>
    <dbReference type="NCBI Taxonomy" id="1389713"/>
    <lineage>
        <taxon>Bacteria</taxon>
        <taxon>Bacillati</taxon>
        <taxon>Actinomycetota</taxon>
        <taxon>Actinomycetes</taxon>
        <taxon>Mycobacteriales</taxon>
        <taxon>Mycobacteriaceae</taxon>
        <taxon>Mycobacterium</taxon>
    </lineage>
</organism>
<sequence length="247" mass="27702">MSATRNHDLEFQDNRERRYQYDFDGIVRAHLLRRLEPRFKTDGATLELGAYKGDMTEQLLDYFGQLDVIEGSPILADEIRARFGDRVQVTTGLFEDATPSKPYDNIFLVHTLEHLDDPVPVLTRIGTWLERDGLLFVAVPNANALSRQIAVHMGLIEHNSAVTPGEFEHGHRRTYSLDTVLAEVRAAGLRVVDFGGVIVKPLANFQFDRALAEGIVSKEYVEGCDSLAMVYPDFASTVFVVCSGTER</sequence>
<dbReference type="Gene3D" id="3.40.50.150">
    <property type="entry name" value="Vaccinia Virus protein VP39"/>
    <property type="match status" value="1"/>
</dbReference>
<keyword evidence="1" id="KW-0808">Transferase</keyword>
<proteinExistence type="predicted"/>
<evidence type="ECO:0000313" key="2">
    <source>
        <dbReference type="Proteomes" id="UP001229081"/>
    </source>
</evidence>
<protein>
    <submittedName>
        <fullName evidence="1">Class I SAM-dependent methyltransferase</fullName>
        <ecNumber evidence="1">2.1.1.-</ecNumber>
    </submittedName>
</protein>
<dbReference type="EC" id="2.1.1.-" evidence="1"/>
<dbReference type="SUPFAM" id="SSF53335">
    <property type="entry name" value="S-adenosyl-L-methionine-dependent methyltransferases"/>
    <property type="match status" value="1"/>
</dbReference>
<reference evidence="1" key="1">
    <citation type="submission" date="2023-06" db="EMBL/GenBank/DDBJ databases">
        <title>Identification of two novel mycobacterium reveal diversities and complexities of Mycobacterium gordonae clade.</title>
        <authorList>
            <person name="Matsumoto Y."/>
            <person name="Nakamura S."/>
            <person name="Motooka D."/>
            <person name="Fukushima K."/>
        </authorList>
    </citation>
    <scope>NUCLEOTIDE SEQUENCE</scope>
    <source>
        <strain evidence="1">TY812</strain>
    </source>
</reference>
<accession>A0A4R5WPP1</accession>
<dbReference type="RefSeq" id="WP_065046648.1">
    <property type="nucleotide sequence ID" value="NZ_JAUFSA010000001.1"/>
</dbReference>
<comment type="caution">
    <text evidence="1">The sequence shown here is derived from an EMBL/GenBank/DDBJ whole genome shotgun (WGS) entry which is preliminary data.</text>
</comment>